<dbReference type="InterPro" id="IPR005346">
    <property type="entry name" value="RnfH"/>
</dbReference>
<evidence type="ECO:0000256" key="2">
    <source>
        <dbReference type="HAMAP-Rule" id="MF_00460"/>
    </source>
</evidence>
<protein>
    <recommendedName>
        <fullName evidence="2">UPF0125 protein NCTC13294_01554</fullName>
    </recommendedName>
</protein>
<dbReference type="PANTHER" id="PTHR37483:SF1">
    <property type="entry name" value="UPF0125 PROTEIN RATB"/>
    <property type="match status" value="1"/>
</dbReference>
<evidence type="ECO:0000313" key="4">
    <source>
        <dbReference type="Proteomes" id="UP000254572"/>
    </source>
</evidence>
<dbReference type="PANTHER" id="PTHR37483">
    <property type="entry name" value="UPF0125 PROTEIN RATB"/>
    <property type="match status" value="1"/>
</dbReference>
<evidence type="ECO:0000256" key="1">
    <source>
        <dbReference type="ARBA" id="ARBA00010645"/>
    </source>
</evidence>
<dbReference type="InterPro" id="IPR037021">
    <property type="entry name" value="RnfH_sf"/>
</dbReference>
<dbReference type="SUPFAM" id="SSF54285">
    <property type="entry name" value="MoaD/ThiS"/>
    <property type="match status" value="1"/>
</dbReference>
<sequence length="92" mass="10722">MATIRVEVAYAESERQKIITLTMNEGATLQQAVERSGMVRFFPHLDVSKADFGVFSLPRSRDYVLRDGDRVEIYRPLIADPKEMRRQRARKH</sequence>
<dbReference type="Gene3D" id="3.10.20.280">
    <property type="entry name" value="RnfH-like"/>
    <property type="match status" value="1"/>
</dbReference>
<dbReference type="EMBL" id="UFUW01000001">
    <property type="protein sequence ID" value="SUX23560.1"/>
    <property type="molecule type" value="Genomic_DNA"/>
</dbReference>
<dbReference type="InterPro" id="IPR016155">
    <property type="entry name" value="Mopterin_synth/thiamin_S_b"/>
</dbReference>
<accession>A0A381E9X3</accession>
<dbReference type="NCBIfam" id="NF002490">
    <property type="entry name" value="PRK01777.1"/>
    <property type="match status" value="1"/>
</dbReference>
<proteinExistence type="inferred from homology"/>
<dbReference type="Proteomes" id="UP000254572">
    <property type="component" value="Unassembled WGS sequence"/>
</dbReference>
<organism evidence="3 4">
    <name type="scientific">Cardiobacterium valvarum</name>
    <dbReference type="NCBI Taxonomy" id="194702"/>
    <lineage>
        <taxon>Bacteria</taxon>
        <taxon>Pseudomonadati</taxon>
        <taxon>Pseudomonadota</taxon>
        <taxon>Gammaproteobacteria</taxon>
        <taxon>Cardiobacteriales</taxon>
        <taxon>Cardiobacteriaceae</taxon>
        <taxon>Cardiobacterium</taxon>
    </lineage>
</organism>
<reference evidence="3 4" key="1">
    <citation type="submission" date="2018-06" db="EMBL/GenBank/DDBJ databases">
        <authorList>
            <consortium name="Pathogen Informatics"/>
            <person name="Doyle S."/>
        </authorList>
    </citation>
    <scope>NUCLEOTIDE SEQUENCE [LARGE SCALE GENOMIC DNA]</scope>
    <source>
        <strain evidence="3 4">NCTC13294</strain>
    </source>
</reference>
<dbReference type="RefSeq" id="WP_115611802.1">
    <property type="nucleotide sequence ID" value="NZ_UFUW01000001.1"/>
</dbReference>
<dbReference type="Pfam" id="PF03658">
    <property type="entry name" value="Ub-RnfH"/>
    <property type="match status" value="1"/>
</dbReference>
<gene>
    <name evidence="3" type="ORF">NCTC13294_01554</name>
</gene>
<keyword evidence="4" id="KW-1185">Reference proteome</keyword>
<comment type="similarity">
    <text evidence="1 2">Belongs to the UPF0125 (RnfH) family.</text>
</comment>
<dbReference type="OrthoDB" id="9796575at2"/>
<evidence type="ECO:0000313" key="3">
    <source>
        <dbReference type="EMBL" id="SUX23560.1"/>
    </source>
</evidence>
<dbReference type="AlphaFoldDB" id="A0A381E9X3"/>
<name>A0A381E9X3_9GAMM</name>
<dbReference type="HAMAP" id="MF_00460">
    <property type="entry name" value="UPF0125_RnfH"/>
    <property type="match status" value="1"/>
</dbReference>